<comment type="caution">
    <text evidence="1">The sequence shown here is derived from an EMBL/GenBank/DDBJ whole genome shotgun (WGS) entry which is preliminary data.</text>
</comment>
<gene>
    <name evidence="1" type="ORF">GCM10011322_47700</name>
</gene>
<dbReference type="EMBL" id="BMMF01000024">
    <property type="protein sequence ID" value="GGK55544.1"/>
    <property type="molecule type" value="Genomic_DNA"/>
</dbReference>
<protein>
    <submittedName>
        <fullName evidence="1">Uncharacterized protein</fullName>
    </submittedName>
</protein>
<evidence type="ECO:0000313" key="2">
    <source>
        <dbReference type="Proteomes" id="UP000600449"/>
    </source>
</evidence>
<evidence type="ECO:0000313" key="1">
    <source>
        <dbReference type="EMBL" id="GGK55544.1"/>
    </source>
</evidence>
<keyword evidence="2" id="KW-1185">Reference proteome</keyword>
<sequence length="62" mass="7375">MAAWVHELCGDHRTAKRLIERIRRSWPDYTRAQFSAALVHRSPYYPADKRRAIEDAFDRLGF</sequence>
<dbReference type="Proteomes" id="UP000600449">
    <property type="component" value="Unassembled WGS sequence"/>
</dbReference>
<organism evidence="1 2">
    <name type="scientific">Salinarimonas ramus</name>
    <dbReference type="NCBI Taxonomy" id="690164"/>
    <lineage>
        <taxon>Bacteria</taxon>
        <taxon>Pseudomonadati</taxon>
        <taxon>Pseudomonadota</taxon>
        <taxon>Alphaproteobacteria</taxon>
        <taxon>Hyphomicrobiales</taxon>
        <taxon>Salinarimonadaceae</taxon>
        <taxon>Salinarimonas</taxon>
    </lineage>
</organism>
<name>A0A917QKT0_9HYPH</name>
<reference evidence="1 2" key="1">
    <citation type="journal article" date="2014" name="Int. J. Syst. Evol. Microbiol.">
        <title>Complete genome sequence of Corynebacterium casei LMG S-19264T (=DSM 44701T), isolated from a smear-ripened cheese.</title>
        <authorList>
            <consortium name="US DOE Joint Genome Institute (JGI-PGF)"/>
            <person name="Walter F."/>
            <person name="Albersmeier A."/>
            <person name="Kalinowski J."/>
            <person name="Ruckert C."/>
        </authorList>
    </citation>
    <scope>NUCLEOTIDE SEQUENCE [LARGE SCALE GENOMIC DNA]</scope>
    <source>
        <strain evidence="1 2">CGMCC 1.9161</strain>
    </source>
</reference>
<dbReference type="AlphaFoldDB" id="A0A917QKT0"/>
<proteinExistence type="predicted"/>
<accession>A0A917QKT0</accession>